<reference evidence="1" key="1">
    <citation type="journal article" date="2011" name="Environ. Microbiol.">
        <title>Time-series analyses of Monterey Bay coastal microbial picoplankton using a 'genome proxy' microarray.</title>
        <authorList>
            <person name="Rich V.I."/>
            <person name="Pham V.D."/>
            <person name="Eppley J."/>
            <person name="Shi Y."/>
            <person name="DeLong E.F."/>
        </authorList>
    </citation>
    <scope>NUCLEOTIDE SEQUENCE</scope>
</reference>
<name>E0XRD0_9SPHI</name>
<accession>E0XRD0</accession>
<proteinExistence type="predicted"/>
<protein>
    <submittedName>
        <fullName evidence="1">Uncharacterized protein</fullName>
    </submittedName>
</protein>
<sequence length="56" mass="6757">MLIRNQIYCIKLSSCYCQIKELFNILAYPKDSMLWKFVTIEKVIQMFNFRSCTKVL</sequence>
<dbReference type="EMBL" id="GU474851">
    <property type="protein sequence ID" value="ADI16971.1"/>
    <property type="molecule type" value="Genomic_DNA"/>
</dbReference>
<evidence type="ECO:0000313" key="1">
    <source>
        <dbReference type="EMBL" id="ADI16971.1"/>
    </source>
</evidence>
<organism evidence="1">
    <name type="scientific">uncultured Sphingobacteriales bacterium HF0010_19H17</name>
    <dbReference type="NCBI Taxonomy" id="710990"/>
    <lineage>
        <taxon>Bacteria</taxon>
        <taxon>Pseudomonadati</taxon>
        <taxon>Bacteroidota</taxon>
        <taxon>Sphingobacteriia</taxon>
        <taxon>Sphingobacteriales</taxon>
        <taxon>environmental samples</taxon>
    </lineage>
</organism>
<dbReference type="AlphaFoldDB" id="E0XRD0"/>